<dbReference type="Proteomes" id="UP000076871">
    <property type="component" value="Unassembled WGS sequence"/>
</dbReference>
<name>A0A165BJ10_9APHY</name>
<keyword evidence="1" id="KW-0472">Membrane</keyword>
<evidence type="ECO:0000256" key="1">
    <source>
        <dbReference type="SAM" id="Phobius"/>
    </source>
</evidence>
<keyword evidence="1" id="KW-1133">Transmembrane helix</keyword>
<evidence type="ECO:0000313" key="3">
    <source>
        <dbReference type="Proteomes" id="UP000076871"/>
    </source>
</evidence>
<dbReference type="AlphaFoldDB" id="A0A165BJ10"/>
<dbReference type="InParanoid" id="A0A165BJ10"/>
<proteinExistence type="predicted"/>
<organism evidence="2 3">
    <name type="scientific">Laetiporus sulphureus 93-53</name>
    <dbReference type="NCBI Taxonomy" id="1314785"/>
    <lineage>
        <taxon>Eukaryota</taxon>
        <taxon>Fungi</taxon>
        <taxon>Dikarya</taxon>
        <taxon>Basidiomycota</taxon>
        <taxon>Agaricomycotina</taxon>
        <taxon>Agaricomycetes</taxon>
        <taxon>Polyporales</taxon>
        <taxon>Laetiporus</taxon>
    </lineage>
</organism>
<dbReference type="OrthoDB" id="2804213at2759"/>
<accession>A0A165BJ10</accession>
<keyword evidence="3" id="KW-1185">Reference proteome</keyword>
<dbReference type="GeneID" id="63827088"/>
<feature type="non-terminal residue" evidence="2">
    <location>
        <position position="1"/>
    </location>
</feature>
<reference evidence="2 3" key="1">
    <citation type="journal article" date="2016" name="Mol. Biol. Evol.">
        <title>Comparative Genomics of Early-Diverging Mushroom-Forming Fungi Provides Insights into the Origins of Lignocellulose Decay Capabilities.</title>
        <authorList>
            <person name="Nagy L.G."/>
            <person name="Riley R."/>
            <person name="Tritt A."/>
            <person name="Adam C."/>
            <person name="Daum C."/>
            <person name="Floudas D."/>
            <person name="Sun H."/>
            <person name="Yadav J.S."/>
            <person name="Pangilinan J."/>
            <person name="Larsson K.H."/>
            <person name="Matsuura K."/>
            <person name="Barry K."/>
            <person name="Labutti K."/>
            <person name="Kuo R."/>
            <person name="Ohm R.A."/>
            <person name="Bhattacharya S.S."/>
            <person name="Shirouzu T."/>
            <person name="Yoshinaga Y."/>
            <person name="Martin F.M."/>
            <person name="Grigoriev I.V."/>
            <person name="Hibbett D.S."/>
        </authorList>
    </citation>
    <scope>NUCLEOTIDE SEQUENCE [LARGE SCALE GENOMIC DNA]</scope>
    <source>
        <strain evidence="2 3">93-53</strain>
    </source>
</reference>
<dbReference type="RefSeq" id="XP_040758889.1">
    <property type="nucleotide sequence ID" value="XM_040910059.1"/>
</dbReference>
<protein>
    <recommendedName>
        <fullName evidence="4">Transmembrane protein</fullName>
    </recommendedName>
</protein>
<sequence length="180" mass="19859">WVSATSTSPTSAVLGLTFLSLATGICPAVSDLIVVLVTWYKTFRLAIEVRKLRLKGSIVTMLMRDGEYVLLSWYMLCLTSNHFKARSTSCTSDSLTSIRMTSILVSRFILDLRQVSLGSVDLNPMSHSTLNTPDGPSRLVGNFGAELQHTSLVFENVEDSIEDEQSISVDCETYELAQVQ</sequence>
<gene>
    <name evidence="2" type="ORF">LAESUDRAFT_731513</name>
</gene>
<keyword evidence="1" id="KW-0812">Transmembrane</keyword>
<evidence type="ECO:0008006" key="4">
    <source>
        <dbReference type="Google" id="ProtNLM"/>
    </source>
</evidence>
<evidence type="ECO:0000313" key="2">
    <source>
        <dbReference type="EMBL" id="KZT01149.1"/>
    </source>
</evidence>
<dbReference type="EMBL" id="KV427669">
    <property type="protein sequence ID" value="KZT01149.1"/>
    <property type="molecule type" value="Genomic_DNA"/>
</dbReference>
<feature type="transmembrane region" description="Helical" evidence="1">
    <location>
        <begin position="12"/>
        <end position="40"/>
    </location>
</feature>